<dbReference type="CDD" id="cd03801">
    <property type="entry name" value="GT4_PimA-like"/>
    <property type="match status" value="1"/>
</dbReference>
<keyword evidence="2" id="KW-0328">Glycosyltransferase</keyword>
<evidence type="ECO:0000256" key="1">
    <source>
        <dbReference type="ARBA" id="ARBA00009481"/>
    </source>
</evidence>
<name>A0A2M7BAV9_9BACT</name>
<protein>
    <recommendedName>
        <fullName evidence="4">Glycosyl transferase family 1 domain-containing protein</fullName>
    </recommendedName>
</protein>
<dbReference type="Gene3D" id="3.40.50.2000">
    <property type="entry name" value="Glycogen Phosphorylase B"/>
    <property type="match status" value="1"/>
</dbReference>
<proteinExistence type="inferred from homology"/>
<dbReference type="InterPro" id="IPR001296">
    <property type="entry name" value="Glyco_trans_1"/>
</dbReference>
<dbReference type="SUPFAM" id="SSF53756">
    <property type="entry name" value="UDP-Glycosyltransferase/glycogen phosphorylase"/>
    <property type="match status" value="1"/>
</dbReference>
<evidence type="ECO:0000256" key="3">
    <source>
        <dbReference type="ARBA" id="ARBA00022679"/>
    </source>
</evidence>
<organism evidence="5 6">
    <name type="scientific">Candidatus Shapirobacteria bacterium CG03_land_8_20_14_0_80_39_12</name>
    <dbReference type="NCBI Taxonomy" id="1974879"/>
    <lineage>
        <taxon>Bacteria</taxon>
        <taxon>Candidatus Shapironibacteriota</taxon>
    </lineage>
</organism>
<dbReference type="AlphaFoldDB" id="A0A2M7BAV9"/>
<evidence type="ECO:0000313" key="6">
    <source>
        <dbReference type="Proteomes" id="UP000229631"/>
    </source>
</evidence>
<dbReference type="EMBL" id="PEVC01000061">
    <property type="protein sequence ID" value="PIV00190.1"/>
    <property type="molecule type" value="Genomic_DNA"/>
</dbReference>
<sequence length="366" mass="41079">MKVNKILLLVQRQGYSFVNQATSLSSGLSQIGVANKIIICSEEFPAKEILEFKPELVLGVGSWHSYEDFVDKPQKIGLKVVPWIVSDDRVEKFIPEYNQLSLILTPSSHCQKIFIKDGLKPEIIKVLPEAVDPNFWKKISEAQLVSFLALISISHQNLNLPFFFDLVKARHQEVPILFTTGGDATNKGAQEVIAALGKIKPEVPWLYLIKTWPSEGSFLHSAEEVKLAKKLGISNRIRYIVGEFSADFMRNLMNFCDIYVAPSRSEGFGLPLVEAQFCEKPVISMKATSTQEIVKDGLTGFLVSPKLVDNQPRADTDELTTVLQKMLTDSNLRKKMGKKAKVFVTENFSPMVIASKLIRYLEEKTA</sequence>
<evidence type="ECO:0000313" key="5">
    <source>
        <dbReference type="EMBL" id="PIV00190.1"/>
    </source>
</evidence>
<evidence type="ECO:0000256" key="2">
    <source>
        <dbReference type="ARBA" id="ARBA00022676"/>
    </source>
</evidence>
<gene>
    <name evidence="5" type="ORF">COS54_03630</name>
</gene>
<comment type="caution">
    <text evidence="5">The sequence shown here is derived from an EMBL/GenBank/DDBJ whole genome shotgun (WGS) entry which is preliminary data.</text>
</comment>
<dbReference type="Pfam" id="PF00534">
    <property type="entry name" value="Glycos_transf_1"/>
    <property type="match status" value="1"/>
</dbReference>
<reference evidence="6" key="1">
    <citation type="submission" date="2017-09" db="EMBL/GenBank/DDBJ databases">
        <title>Depth-based differentiation of microbial function through sediment-hosted aquifers and enrichment of novel symbionts in the deep terrestrial subsurface.</title>
        <authorList>
            <person name="Probst A.J."/>
            <person name="Ladd B."/>
            <person name="Jarett J.K."/>
            <person name="Geller-Mcgrath D.E."/>
            <person name="Sieber C.M.K."/>
            <person name="Emerson J.B."/>
            <person name="Anantharaman K."/>
            <person name="Thomas B.C."/>
            <person name="Malmstrom R."/>
            <person name="Stieglmeier M."/>
            <person name="Klingl A."/>
            <person name="Woyke T."/>
            <person name="Ryan C.M."/>
            <person name="Banfield J.F."/>
        </authorList>
    </citation>
    <scope>NUCLEOTIDE SEQUENCE [LARGE SCALE GENOMIC DNA]</scope>
</reference>
<dbReference type="GO" id="GO:0016757">
    <property type="term" value="F:glycosyltransferase activity"/>
    <property type="evidence" value="ECO:0007669"/>
    <property type="project" value="UniProtKB-KW"/>
</dbReference>
<keyword evidence="3" id="KW-0808">Transferase</keyword>
<dbReference type="PANTHER" id="PTHR12526">
    <property type="entry name" value="GLYCOSYLTRANSFERASE"/>
    <property type="match status" value="1"/>
</dbReference>
<comment type="similarity">
    <text evidence="1">Belongs to the glycosyltransferase group 1 family. Glycosyltransferase 4 subfamily.</text>
</comment>
<accession>A0A2M7BAV9</accession>
<dbReference type="PANTHER" id="PTHR12526:SF640">
    <property type="entry name" value="COLANIC ACID BIOSYNTHESIS GLYCOSYLTRANSFERASE WCAL-RELATED"/>
    <property type="match status" value="1"/>
</dbReference>
<feature type="domain" description="Glycosyl transferase family 1" evidence="4">
    <location>
        <begin position="172"/>
        <end position="341"/>
    </location>
</feature>
<dbReference type="Proteomes" id="UP000229631">
    <property type="component" value="Unassembled WGS sequence"/>
</dbReference>
<evidence type="ECO:0000259" key="4">
    <source>
        <dbReference type="Pfam" id="PF00534"/>
    </source>
</evidence>